<dbReference type="PANTHER" id="PTHR18895">
    <property type="entry name" value="HEMK METHYLTRANSFERASE"/>
    <property type="match status" value="1"/>
</dbReference>
<feature type="binding site" evidence="4">
    <location>
        <position position="145"/>
    </location>
    <ligand>
        <name>S-adenosyl-L-methionine</name>
        <dbReference type="ChEBI" id="CHEBI:59789"/>
    </ligand>
</feature>
<dbReference type="InterPro" id="IPR025714">
    <property type="entry name" value="Methyltranfer_dom"/>
</dbReference>
<comment type="caution">
    <text evidence="4">Lacks conserved residue(s) required for the propagation of feature annotation.</text>
</comment>
<gene>
    <name evidence="4" type="primary">prmC</name>
    <name evidence="7" type="ORF">SAMN02745885_02115</name>
</gene>
<dbReference type="InterPro" id="IPR040758">
    <property type="entry name" value="PrmC_N"/>
</dbReference>
<dbReference type="InterPro" id="IPR004556">
    <property type="entry name" value="HemK-like"/>
</dbReference>
<dbReference type="SUPFAM" id="SSF53335">
    <property type="entry name" value="S-adenosyl-L-methionine-dependent methyltransferases"/>
    <property type="match status" value="1"/>
</dbReference>
<feature type="domain" description="Release factor glutamine methyltransferase N-terminal" evidence="6">
    <location>
        <begin position="7"/>
        <end position="77"/>
    </location>
</feature>
<dbReference type="Pfam" id="PF13847">
    <property type="entry name" value="Methyltransf_31"/>
    <property type="match status" value="1"/>
</dbReference>
<evidence type="ECO:0000259" key="6">
    <source>
        <dbReference type="Pfam" id="PF17827"/>
    </source>
</evidence>
<evidence type="ECO:0000256" key="1">
    <source>
        <dbReference type="ARBA" id="ARBA00022603"/>
    </source>
</evidence>
<dbReference type="CDD" id="cd02440">
    <property type="entry name" value="AdoMet_MTases"/>
    <property type="match status" value="1"/>
</dbReference>
<dbReference type="Proteomes" id="UP000189933">
    <property type="component" value="Unassembled WGS sequence"/>
</dbReference>
<dbReference type="AlphaFoldDB" id="A0A1T4RHE7"/>
<keyword evidence="2 4" id="KW-0808">Transferase</keyword>
<accession>A0A1T4RHE7</accession>
<name>A0A1T4RHE7_9FIRM</name>
<reference evidence="8" key="1">
    <citation type="submission" date="2017-02" db="EMBL/GenBank/DDBJ databases">
        <authorList>
            <person name="Varghese N."/>
            <person name="Submissions S."/>
        </authorList>
    </citation>
    <scope>NUCLEOTIDE SEQUENCE [LARGE SCALE GENOMIC DNA]</scope>
    <source>
        <strain evidence="8">DSM 16521</strain>
    </source>
</reference>
<evidence type="ECO:0000256" key="4">
    <source>
        <dbReference type="HAMAP-Rule" id="MF_02126"/>
    </source>
</evidence>
<evidence type="ECO:0000313" key="8">
    <source>
        <dbReference type="Proteomes" id="UP000189933"/>
    </source>
</evidence>
<comment type="function">
    <text evidence="4">Methylates the class 1 translation termination release factors RF1/PrfA and RF2/PrfB on the glutamine residue of the universally conserved GGQ motif.</text>
</comment>
<dbReference type="OrthoDB" id="9784805at2"/>
<dbReference type="GO" id="GO:0102559">
    <property type="term" value="F:peptide chain release factor N(5)-glutamine methyltransferase activity"/>
    <property type="evidence" value="ECO:0007669"/>
    <property type="project" value="UniProtKB-EC"/>
</dbReference>
<keyword evidence="8" id="KW-1185">Reference proteome</keyword>
<evidence type="ECO:0000259" key="5">
    <source>
        <dbReference type="Pfam" id="PF13847"/>
    </source>
</evidence>
<comment type="catalytic activity">
    <reaction evidence="4">
        <text>L-glutaminyl-[peptide chain release factor] + S-adenosyl-L-methionine = N(5)-methyl-L-glutaminyl-[peptide chain release factor] + S-adenosyl-L-homocysteine + H(+)</text>
        <dbReference type="Rhea" id="RHEA:42896"/>
        <dbReference type="Rhea" id="RHEA-COMP:10271"/>
        <dbReference type="Rhea" id="RHEA-COMP:10272"/>
        <dbReference type="ChEBI" id="CHEBI:15378"/>
        <dbReference type="ChEBI" id="CHEBI:30011"/>
        <dbReference type="ChEBI" id="CHEBI:57856"/>
        <dbReference type="ChEBI" id="CHEBI:59789"/>
        <dbReference type="ChEBI" id="CHEBI:61891"/>
        <dbReference type="EC" id="2.1.1.297"/>
    </reaction>
</comment>
<dbReference type="InterPro" id="IPR019874">
    <property type="entry name" value="RF_methyltr_PrmC"/>
</dbReference>
<dbReference type="Pfam" id="PF17827">
    <property type="entry name" value="PrmC_N"/>
    <property type="match status" value="1"/>
</dbReference>
<feature type="domain" description="Methyltransferase" evidence="5">
    <location>
        <begin position="120"/>
        <end position="250"/>
    </location>
</feature>
<sequence>MTVKLGQALQDTVKQLRAAGVEAARLEAELLLMRITGLSRAQLWTREETMLSPVQRQALAELVAARCQRRPLAYVLGEKEFMGLAFRVTPAVLIPRPETELLVERIVADLSDHPAPWIADVGTGSGAIVVSLAVLLPRARLWATDYSGEALTVARLNACRHRVTIRCSWQQGDLLGQWQATLTERLDWVAANLPYIPRGELGQLQPEVQFEPRLALDGGEDGLDLYRRLLPQAWRVLKPGGRLGMEIDCRQGAALSALCREVGWREVEIVKDYAGLDRFVLARKPEREG</sequence>
<feature type="binding site" evidence="4">
    <location>
        <begin position="122"/>
        <end position="126"/>
    </location>
    <ligand>
        <name>S-adenosyl-L-methionine</name>
        <dbReference type="ChEBI" id="CHEBI:59789"/>
    </ligand>
</feature>
<evidence type="ECO:0000256" key="2">
    <source>
        <dbReference type="ARBA" id="ARBA00022679"/>
    </source>
</evidence>
<dbReference type="NCBIfam" id="TIGR03534">
    <property type="entry name" value="RF_mod_PrmC"/>
    <property type="match status" value="1"/>
</dbReference>
<dbReference type="HAMAP" id="MF_02126">
    <property type="entry name" value="RF_methyltr_PrmC"/>
    <property type="match status" value="1"/>
</dbReference>
<comment type="similarity">
    <text evidence="4">Belongs to the protein N5-glutamine methyltransferase family. PrmC subfamily.</text>
</comment>
<dbReference type="InterPro" id="IPR050320">
    <property type="entry name" value="N5-glutamine_MTase"/>
</dbReference>
<dbReference type="EMBL" id="FUXM01000030">
    <property type="protein sequence ID" value="SKA15226.1"/>
    <property type="molecule type" value="Genomic_DNA"/>
</dbReference>
<protein>
    <recommendedName>
        <fullName evidence="4">Release factor glutamine methyltransferase</fullName>
        <shortName evidence="4">RF MTase</shortName>
        <ecNumber evidence="4">2.1.1.297</ecNumber>
    </recommendedName>
    <alternativeName>
        <fullName evidence="4">N5-glutamine methyltransferase PrmC</fullName>
    </alternativeName>
    <alternativeName>
        <fullName evidence="4">Protein-(glutamine-N5) MTase PrmC</fullName>
    </alternativeName>
    <alternativeName>
        <fullName evidence="4">Protein-glutamine N-methyltransferase PrmC</fullName>
    </alternativeName>
</protein>
<keyword evidence="1 4" id="KW-0489">Methyltransferase</keyword>
<dbReference type="EC" id="2.1.1.297" evidence="4"/>
<organism evidence="7 8">
    <name type="scientific">Carboxydocella sporoproducens DSM 16521</name>
    <dbReference type="NCBI Taxonomy" id="1121270"/>
    <lineage>
        <taxon>Bacteria</taxon>
        <taxon>Bacillati</taxon>
        <taxon>Bacillota</taxon>
        <taxon>Clostridia</taxon>
        <taxon>Eubacteriales</taxon>
        <taxon>Clostridiales Family XVI. Incertae Sedis</taxon>
        <taxon>Carboxydocella</taxon>
    </lineage>
</organism>
<dbReference type="PANTHER" id="PTHR18895:SF74">
    <property type="entry name" value="MTRF1L RELEASE FACTOR GLUTAMINE METHYLTRANSFERASE"/>
    <property type="match status" value="1"/>
</dbReference>
<dbReference type="Gene3D" id="3.40.50.150">
    <property type="entry name" value="Vaccinia Virus protein VP39"/>
    <property type="match status" value="1"/>
</dbReference>
<dbReference type="GO" id="GO:0032259">
    <property type="term" value="P:methylation"/>
    <property type="evidence" value="ECO:0007669"/>
    <property type="project" value="UniProtKB-KW"/>
</dbReference>
<evidence type="ECO:0000256" key="3">
    <source>
        <dbReference type="ARBA" id="ARBA00022691"/>
    </source>
</evidence>
<dbReference type="RefSeq" id="WP_078666137.1">
    <property type="nucleotide sequence ID" value="NZ_FUXM01000030.1"/>
</dbReference>
<proteinExistence type="inferred from homology"/>
<keyword evidence="3 4" id="KW-0949">S-adenosyl-L-methionine</keyword>
<dbReference type="Gene3D" id="1.10.8.10">
    <property type="entry name" value="DNA helicase RuvA subunit, C-terminal domain"/>
    <property type="match status" value="1"/>
</dbReference>
<dbReference type="NCBIfam" id="TIGR00536">
    <property type="entry name" value="hemK_fam"/>
    <property type="match status" value="1"/>
</dbReference>
<feature type="binding site" evidence="4">
    <location>
        <position position="192"/>
    </location>
    <ligand>
        <name>S-adenosyl-L-methionine</name>
        <dbReference type="ChEBI" id="CHEBI:59789"/>
    </ligand>
</feature>
<dbReference type="InterPro" id="IPR029063">
    <property type="entry name" value="SAM-dependent_MTases_sf"/>
</dbReference>
<evidence type="ECO:0000313" key="7">
    <source>
        <dbReference type="EMBL" id="SKA15226.1"/>
    </source>
</evidence>